<name>D3BDJ8_HETP5</name>
<sequence>MGQAISNNLNSTKIINSNQTILPDLIWRLIIEQLSYDQCRNHQHDFNVLSLSLISHYWLVNIVAKSSLKITTLHSKCKFLLNYPKSYHISLKKLNKTTNNNNQRNNNDNRDIKFNIGKFTLIYSDNSITYQWIEQYNDAISSYWSFSSMSVIDLPEIQDIKKLSVASRLRKLRIYCKSNYHIEDWTLLPNLEVLSLRSNSTNNSRPFVLPGRDEPPFQTLRSLTLSINFNNKIPLFSSGNIKDQCFTNIQTLELNHYHAVDWSHGGGDQTPIDINLFPNVKRLKLNHIYHRLIHALSTHPSDEPPSLLAGLTSIRHLSITNSNSKGYKFNVFSPNLLMEYEFTMNLTHKVFKKDIVSIGHRLETLKLKGELSLFRSLLPSIELLVNLRRLSLPTKVSIDTHTIKTLFKLDSLIQLTATFKVVDESTDKINDNDTDFPATTLADTDLQYFIEANRTIKYLKVCQFTKMEHEHSLLMKLLETSHILEDVRFLCVKPTTKTTATTFTVSNKLTVSFMNDNLFKQPKQKTKSDYLPHPINPLDQIVNMSIALTTQIFLKNI</sequence>
<dbReference type="AlphaFoldDB" id="D3BDJ8"/>
<evidence type="ECO:0008006" key="3">
    <source>
        <dbReference type="Google" id="ProtNLM"/>
    </source>
</evidence>
<dbReference type="GeneID" id="31362281"/>
<dbReference type="SUPFAM" id="SSF52047">
    <property type="entry name" value="RNI-like"/>
    <property type="match status" value="1"/>
</dbReference>
<dbReference type="Proteomes" id="UP000001396">
    <property type="component" value="Unassembled WGS sequence"/>
</dbReference>
<evidence type="ECO:0000313" key="1">
    <source>
        <dbReference type="EMBL" id="EFA79979.1"/>
    </source>
</evidence>
<reference evidence="1 2" key="1">
    <citation type="journal article" date="2011" name="Genome Res.">
        <title>Phylogeny-wide analysis of social amoeba genomes highlights ancient origins for complex intercellular communication.</title>
        <authorList>
            <person name="Heidel A.J."/>
            <person name="Lawal H.M."/>
            <person name="Felder M."/>
            <person name="Schilde C."/>
            <person name="Helps N.R."/>
            <person name="Tunggal B."/>
            <person name="Rivero F."/>
            <person name="John U."/>
            <person name="Schleicher M."/>
            <person name="Eichinger L."/>
            <person name="Platzer M."/>
            <person name="Noegel A.A."/>
            <person name="Schaap P."/>
            <person name="Gloeckner G."/>
        </authorList>
    </citation>
    <scope>NUCLEOTIDE SEQUENCE [LARGE SCALE GENOMIC DNA]</scope>
    <source>
        <strain evidence="2">ATCC 26659 / Pp 5 / PN500</strain>
    </source>
</reference>
<organism evidence="1 2">
    <name type="scientific">Heterostelium pallidum (strain ATCC 26659 / Pp 5 / PN500)</name>
    <name type="common">Cellular slime mold</name>
    <name type="synonym">Polysphondylium pallidum</name>
    <dbReference type="NCBI Taxonomy" id="670386"/>
    <lineage>
        <taxon>Eukaryota</taxon>
        <taxon>Amoebozoa</taxon>
        <taxon>Evosea</taxon>
        <taxon>Eumycetozoa</taxon>
        <taxon>Dictyostelia</taxon>
        <taxon>Acytosteliales</taxon>
        <taxon>Acytosteliaceae</taxon>
        <taxon>Heterostelium</taxon>
    </lineage>
</organism>
<gene>
    <name evidence="1" type="ORF">PPL_06800</name>
</gene>
<comment type="caution">
    <text evidence="1">The sequence shown here is derived from an EMBL/GenBank/DDBJ whole genome shotgun (WGS) entry which is preliminary data.</text>
</comment>
<accession>D3BDJ8</accession>
<dbReference type="RefSeq" id="XP_020432099.1">
    <property type="nucleotide sequence ID" value="XM_020577651.1"/>
</dbReference>
<proteinExistence type="predicted"/>
<dbReference type="InParanoid" id="D3BDJ8"/>
<evidence type="ECO:0000313" key="2">
    <source>
        <dbReference type="Proteomes" id="UP000001396"/>
    </source>
</evidence>
<keyword evidence="2" id="KW-1185">Reference proteome</keyword>
<protein>
    <recommendedName>
        <fullName evidence="3">F-box domain-containing protein</fullName>
    </recommendedName>
</protein>
<dbReference type="EMBL" id="ADBJ01000031">
    <property type="protein sequence ID" value="EFA79979.1"/>
    <property type="molecule type" value="Genomic_DNA"/>
</dbReference>